<evidence type="ECO:0000256" key="6">
    <source>
        <dbReference type="ARBA" id="ARBA00022603"/>
    </source>
</evidence>
<comment type="catalytic activity">
    <reaction evidence="1">
        <text>S-adenosyl-L-methionine + a thiopurine = S-adenosyl-L-homocysteine + a thiopurine S-methylether.</text>
        <dbReference type="EC" id="2.1.1.67"/>
    </reaction>
</comment>
<keyword evidence="5" id="KW-0963">Cytoplasm</keyword>
<sequence>MSDLVDRTSKQFWINLWKDGQPIWQLKSVNKFLLHNKEVILAGKENARVFIPLCGKAHELKWFLDLGHRVIGVEFVEQIVLSYFEENHLRMEETTCPIINCKIIQTPDHRLQVFVCNIFDFKRECIGPVDIVWDRSGFTAIKKEDRARYASLLKSLLAPDFSYGMLSVHYDESLPAQTLAPLSTGEAAIKEHFGDVASKILLVDSNVVQSAPFLYGAGPVTASLWCLSA</sequence>
<organism evidence="9 10">
    <name type="scientific">Amblyomma americanum</name>
    <name type="common">Lone star tick</name>
    <dbReference type="NCBI Taxonomy" id="6943"/>
    <lineage>
        <taxon>Eukaryota</taxon>
        <taxon>Metazoa</taxon>
        <taxon>Ecdysozoa</taxon>
        <taxon>Arthropoda</taxon>
        <taxon>Chelicerata</taxon>
        <taxon>Arachnida</taxon>
        <taxon>Acari</taxon>
        <taxon>Parasitiformes</taxon>
        <taxon>Ixodida</taxon>
        <taxon>Ixodoidea</taxon>
        <taxon>Ixodidae</taxon>
        <taxon>Amblyomminae</taxon>
        <taxon>Amblyomma</taxon>
    </lineage>
</organism>
<comment type="similarity">
    <text evidence="3">Belongs to the class I-like SAM-binding methyltransferase superfamily. TPMT family.</text>
</comment>
<evidence type="ECO:0000256" key="8">
    <source>
        <dbReference type="ARBA" id="ARBA00022691"/>
    </source>
</evidence>
<reference evidence="9 10" key="1">
    <citation type="journal article" date="2023" name="Arcadia Sci">
        <title>De novo assembly of a long-read Amblyomma americanum tick genome.</title>
        <authorList>
            <person name="Chou S."/>
            <person name="Poskanzer K.E."/>
            <person name="Rollins M."/>
            <person name="Thuy-Boun P.S."/>
        </authorList>
    </citation>
    <scope>NUCLEOTIDE SEQUENCE [LARGE SCALE GENOMIC DNA]</scope>
    <source>
        <strain evidence="9">F_SG_1</strain>
        <tissue evidence="9">Salivary glands</tissue>
    </source>
</reference>
<dbReference type="FunFam" id="3.40.50.150:FF:000101">
    <property type="entry name" value="Thiopurine S-methyltransferase"/>
    <property type="match status" value="1"/>
</dbReference>
<dbReference type="GO" id="GO:0008119">
    <property type="term" value="F:thiopurine S-methyltransferase activity"/>
    <property type="evidence" value="ECO:0007669"/>
    <property type="project" value="UniProtKB-EC"/>
</dbReference>
<evidence type="ECO:0000256" key="5">
    <source>
        <dbReference type="ARBA" id="ARBA00022490"/>
    </source>
</evidence>
<keyword evidence="10" id="KW-1185">Reference proteome</keyword>
<keyword evidence="6" id="KW-0489">Methyltransferase</keyword>
<name>A0AAQ4E7E1_AMBAM</name>
<dbReference type="PANTHER" id="PTHR10259">
    <property type="entry name" value="THIOPURINE S-METHYLTRANSFERASE"/>
    <property type="match status" value="1"/>
</dbReference>
<gene>
    <name evidence="9" type="ORF">V5799_012899</name>
</gene>
<keyword evidence="7" id="KW-0808">Transferase</keyword>
<proteinExistence type="inferred from homology"/>
<dbReference type="InterPro" id="IPR029063">
    <property type="entry name" value="SAM-dependent_MTases_sf"/>
</dbReference>
<evidence type="ECO:0000256" key="2">
    <source>
        <dbReference type="ARBA" id="ARBA00004496"/>
    </source>
</evidence>
<dbReference type="SUPFAM" id="SSF53335">
    <property type="entry name" value="S-adenosyl-L-methionine-dependent methyltransferases"/>
    <property type="match status" value="1"/>
</dbReference>
<dbReference type="Pfam" id="PF05724">
    <property type="entry name" value="TPMT"/>
    <property type="match status" value="1"/>
</dbReference>
<evidence type="ECO:0000313" key="10">
    <source>
        <dbReference type="Proteomes" id="UP001321473"/>
    </source>
</evidence>
<protein>
    <recommendedName>
        <fullName evidence="4">thiopurine S-methyltransferase</fullName>
        <ecNumber evidence="4">2.1.1.67</ecNumber>
    </recommendedName>
</protein>
<evidence type="ECO:0000256" key="3">
    <source>
        <dbReference type="ARBA" id="ARBA00008145"/>
    </source>
</evidence>
<evidence type="ECO:0000313" key="9">
    <source>
        <dbReference type="EMBL" id="KAK8770636.1"/>
    </source>
</evidence>
<dbReference type="PANTHER" id="PTHR10259:SF11">
    <property type="entry name" value="THIOPURINE S-METHYLTRANSFERASE"/>
    <property type="match status" value="1"/>
</dbReference>
<keyword evidence="8" id="KW-0949">S-adenosyl-L-methionine</keyword>
<evidence type="ECO:0000256" key="7">
    <source>
        <dbReference type="ARBA" id="ARBA00022679"/>
    </source>
</evidence>
<evidence type="ECO:0000256" key="1">
    <source>
        <dbReference type="ARBA" id="ARBA00000903"/>
    </source>
</evidence>
<dbReference type="GO" id="GO:0005737">
    <property type="term" value="C:cytoplasm"/>
    <property type="evidence" value="ECO:0007669"/>
    <property type="project" value="UniProtKB-SubCell"/>
</dbReference>
<evidence type="ECO:0000256" key="4">
    <source>
        <dbReference type="ARBA" id="ARBA00011905"/>
    </source>
</evidence>
<comment type="caution">
    <text evidence="9">The sequence shown here is derived from an EMBL/GenBank/DDBJ whole genome shotgun (WGS) entry which is preliminary data.</text>
</comment>
<dbReference type="Proteomes" id="UP001321473">
    <property type="component" value="Unassembled WGS sequence"/>
</dbReference>
<dbReference type="EC" id="2.1.1.67" evidence="4"/>
<dbReference type="InterPro" id="IPR008854">
    <property type="entry name" value="TPMT"/>
</dbReference>
<accession>A0AAQ4E7E1</accession>
<dbReference type="PROSITE" id="PS51585">
    <property type="entry name" value="SAM_MT_TPMT"/>
    <property type="match status" value="1"/>
</dbReference>
<comment type="subcellular location">
    <subcellularLocation>
        <location evidence="2">Cytoplasm</location>
    </subcellularLocation>
</comment>
<dbReference type="Gene3D" id="3.40.50.150">
    <property type="entry name" value="Vaccinia Virus protein VP39"/>
    <property type="match status" value="1"/>
</dbReference>
<dbReference type="GO" id="GO:0032259">
    <property type="term" value="P:methylation"/>
    <property type="evidence" value="ECO:0007669"/>
    <property type="project" value="UniProtKB-KW"/>
</dbReference>
<dbReference type="AlphaFoldDB" id="A0AAQ4E7E1"/>
<dbReference type="EMBL" id="JARKHS020020798">
    <property type="protein sequence ID" value="KAK8770636.1"/>
    <property type="molecule type" value="Genomic_DNA"/>
</dbReference>